<protein>
    <submittedName>
        <fullName evidence="1">Uncharacterized protein</fullName>
    </submittedName>
</protein>
<dbReference type="EMBL" id="CP036266">
    <property type="protein sequence ID" value="QDT23941.1"/>
    <property type="molecule type" value="Genomic_DNA"/>
</dbReference>
<proteinExistence type="predicted"/>
<name>A0A517PX31_9PLAN</name>
<evidence type="ECO:0000313" key="2">
    <source>
        <dbReference type="Proteomes" id="UP000320421"/>
    </source>
</evidence>
<dbReference type="Proteomes" id="UP000320421">
    <property type="component" value="Chromosome"/>
</dbReference>
<dbReference type="AlphaFoldDB" id="A0A517PX31"/>
<evidence type="ECO:0000313" key="1">
    <source>
        <dbReference type="EMBL" id="QDT23941.1"/>
    </source>
</evidence>
<keyword evidence="2" id="KW-1185">Reference proteome</keyword>
<accession>A0A517PX31</accession>
<organism evidence="1 2">
    <name type="scientific">Gimesia chilikensis</name>
    <dbReference type="NCBI Taxonomy" id="2605989"/>
    <lineage>
        <taxon>Bacteria</taxon>
        <taxon>Pseudomonadati</taxon>
        <taxon>Planctomycetota</taxon>
        <taxon>Planctomycetia</taxon>
        <taxon>Planctomycetales</taxon>
        <taxon>Planctomycetaceae</taxon>
        <taxon>Gimesia</taxon>
    </lineage>
</organism>
<gene>
    <name evidence="1" type="ORF">HG66A1_57670</name>
</gene>
<reference evidence="1 2" key="1">
    <citation type="submission" date="2019-02" db="EMBL/GenBank/DDBJ databases">
        <title>Deep-cultivation of Planctomycetes and their phenomic and genomic characterization uncovers novel biology.</title>
        <authorList>
            <person name="Wiegand S."/>
            <person name="Jogler M."/>
            <person name="Boedeker C."/>
            <person name="Pinto D."/>
            <person name="Vollmers J."/>
            <person name="Rivas-Marin E."/>
            <person name="Kohn T."/>
            <person name="Peeters S.H."/>
            <person name="Heuer A."/>
            <person name="Rast P."/>
            <person name="Oberbeckmann S."/>
            <person name="Bunk B."/>
            <person name="Jeske O."/>
            <person name="Meyerdierks A."/>
            <person name="Storesund J.E."/>
            <person name="Kallscheuer N."/>
            <person name="Luecker S."/>
            <person name="Lage O.M."/>
            <person name="Pohl T."/>
            <person name="Merkel B.J."/>
            <person name="Hornburger P."/>
            <person name="Mueller R.-W."/>
            <person name="Bruemmer F."/>
            <person name="Labrenz M."/>
            <person name="Spormann A.M."/>
            <person name="Op den Camp H."/>
            <person name="Overmann J."/>
            <person name="Amann R."/>
            <person name="Jetten M.S.M."/>
            <person name="Mascher T."/>
            <person name="Medema M.H."/>
            <person name="Devos D.P."/>
            <person name="Kaster A.-K."/>
            <person name="Ovreas L."/>
            <person name="Rohde M."/>
            <person name="Galperin M.Y."/>
            <person name="Jogler C."/>
        </authorList>
    </citation>
    <scope>NUCLEOTIDE SEQUENCE [LARGE SCALE GENOMIC DNA]</scope>
    <source>
        <strain evidence="1 2">HG66A1</strain>
    </source>
</reference>
<sequence length="85" mass="9542">MLQVLKYARWKKTTRCKKGTLCREITVSVSYSSTRVSGLRELRKFSCIIVTGRILIVLPVGQQEVVSPYESSTRELAGIRGKPAL</sequence>